<comment type="subcellular location">
    <subcellularLocation>
        <location evidence="1">Virion</location>
    </subcellularLocation>
</comment>
<accession>A0A1X7MMX5</accession>
<dbReference type="EMBL" id="LT841149">
    <property type="protein sequence ID" value="SMG83447.1"/>
    <property type="molecule type" value="Genomic_DNA"/>
</dbReference>
<dbReference type="InterPro" id="IPR008393">
    <property type="entry name" value="Adenovirus_late_L2_mu_core"/>
</dbReference>
<keyword evidence="6" id="KW-1185">Reference proteome</keyword>
<evidence type="ECO:0000256" key="3">
    <source>
        <dbReference type="ARBA" id="ARBA00022921"/>
    </source>
</evidence>
<evidence type="ECO:0000256" key="4">
    <source>
        <dbReference type="ARBA" id="ARBA00023125"/>
    </source>
</evidence>
<reference evidence="6" key="1">
    <citation type="submission" date="2017-04" db="EMBL/GenBank/DDBJ databases">
        <authorList>
            <person name="Hayer J."/>
            <person name="Malmberg M."/>
            <person name="Hayer J."/>
        </authorList>
    </citation>
    <scope>NUCLEOTIDE SEQUENCE [LARGE SCALE GENOMIC DNA]</scope>
</reference>
<dbReference type="Proteomes" id="UP000272067">
    <property type="component" value="Segment"/>
</dbReference>
<dbReference type="GO" id="GO:0019013">
    <property type="term" value="C:viral nucleocapsid"/>
    <property type="evidence" value="ECO:0007669"/>
    <property type="project" value="InterPro"/>
</dbReference>
<dbReference type="GO" id="GO:0003677">
    <property type="term" value="F:DNA binding"/>
    <property type="evidence" value="ECO:0007669"/>
    <property type="project" value="UniProtKB-KW"/>
</dbReference>
<keyword evidence="2" id="KW-0946">Virion</keyword>
<proteinExistence type="predicted"/>
<evidence type="ECO:0000313" key="5">
    <source>
        <dbReference type="EMBL" id="SMG83447.1"/>
    </source>
</evidence>
<sequence>MALMNSFNRNMAARRLVTCRVRVPISMCRKLRGRCRKRSRKNMRRRALRGGFLPALIPLIAAAIGAVPGIASVAVQAAQNRRN</sequence>
<keyword evidence="3" id="KW-0426">Late protein</keyword>
<protein>
    <submittedName>
        <fullName evidence="5">PX</fullName>
    </submittedName>
</protein>
<dbReference type="Pfam" id="PF05829">
    <property type="entry name" value="Adeno_PX"/>
    <property type="match status" value="1"/>
</dbReference>
<dbReference type="RefSeq" id="YP_009704129.1">
    <property type="nucleotide sequence ID" value="NC_044960.1"/>
</dbReference>
<dbReference type="KEGG" id="vg:41902949"/>
<evidence type="ECO:0000256" key="1">
    <source>
        <dbReference type="ARBA" id="ARBA00004328"/>
    </source>
</evidence>
<keyword evidence="4" id="KW-0238">DNA-binding</keyword>
<dbReference type="GeneID" id="41902949"/>
<name>A0A1X7MMX5_9ADEN</name>
<evidence type="ECO:0000313" key="6">
    <source>
        <dbReference type="Proteomes" id="UP000272067"/>
    </source>
</evidence>
<organism evidence="5 6">
    <name type="scientific">Bottlenose dolphin adenovirus 1</name>
    <dbReference type="NCBI Taxonomy" id="1714377"/>
    <lineage>
        <taxon>Viruses</taxon>
        <taxon>Varidnaviria</taxon>
        <taxon>Bamfordvirae</taxon>
        <taxon>Preplasmiviricota</taxon>
        <taxon>Polisuviricotina</taxon>
        <taxon>Pharingeaviricetes</taxon>
        <taxon>Rowavirales</taxon>
        <taxon>Adenoviridae</taxon>
        <taxon>Mastadenovirus</taxon>
        <taxon>Mastadenovirus delphini</taxon>
        <taxon>Dolphin mastadenovirus B</taxon>
    </lineage>
</organism>
<evidence type="ECO:0000256" key="2">
    <source>
        <dbReference type="ARBA" id="ARBA00022844"/>
    </source>
</evidence>